<feature type="compositionally biased region" description="Basic and acidic residues" evidence="1">
    <location>
        <begin position="135"/>
        <end position="165"/>
    </location>
</feature>
<protein>
    <recommendedName>
        <fullName evidence="4">Transcription factor domain-containing protein</fullName>
    </recommendedName>
</protein>
<dbReference type="PANTHER" id="PTHR37540">
    <property type="entry name" value="TRANSCRIPTION FACTOR (ACR-2), PUTATIVE-RELATED-RELATED"/>
    <property type="match status" value="1"/>
</dbReference>
<feature type="compositionally biased region" description="Polar residues" evidence="1">
    <location>
        <begin position="166"/>
        <end position="176"/>
    </location>
</feature>
<sequence>MATLQSSNPSKEVLLVSSSAAETEAIPEARTASKINHETLPDKSNADLQAPSQPPHLFITTTRESPNGRPSSQSRKLARSHVTNYFYHGKRSSHLPFTEPKAAIGGVTSKLKLISSYRKRRNKVRCENMNSEKMNSERMDCEKMKEGELPRYSRKDESSFQERSSRCTNPQNNNDQVGVECEWSPFAEYRVKQQRLPPDSVSVFSSPSPCLRKPEGCRTNLPLTSPDPILRHQARDYSGSNDQILDQSPRQGFMNSSGKAILSPRFPPSAADVPSVVQPLPQPALRRIRSLVHHYITVFAKTNCHIGSGEQFFSISRSDMALYNMAMLISAAQRDLFQQQDMSYSFYYHLGEVIRVINLRLKDGEKVQSDATIATVACILGFEAYCGTPQTIRTHWAGLKHLVAAKGGLELLGMDGLLRKLVEAYDLRASLMLQENPLFYSDIPSSARIVSDFGPPDSATKVHSHSFSMQLMKYHGSTKFCRIAQTMFWGLRNLTLRRQTLGGPRVLEADRVHFSDAVETLMRTVCALLNFGDPLPSQNLRFKVFEVFAYGAVIYIFSTLRDMPVRMSMFRTFTERLRAAIDRSESNVLMEQFPALMLWALFQGGQAAVDANKAWFTTSISELLLKYEATHATHLVSIPEAFLWPEIQTII</sequence>
<keyword evidence="3" id="KW-1185">Reference proteome</keyword>
<evidence type="ECO:0000256" key="1">
    <source>
        <dbReference type="SAM" id="MobiDB-lite"/>
    </source>
</evidence>
<name>A0A0C3CWF6_OIDMZ</name>
<dbReference type="AlphaFoldDB" id="A0A0C3CWF6"/>
<gene>
    <name evidence="2" type="ORF">OIDMADRAFT_184512</name>
</gene>
<reference evidence="3" key="2">
    <citation type="submission" date="2015-01" db="EMBL/GenBank/DDBJ databases">
        <title>Evolutionary Origins and Diversification of the Mycorrhizal Mutualists.</title>
        <authorList>
            <consortium name="DOE Joint Genome Institute"/>
            <consortium name="Mycorrhizal Genomics Consortium"/>
            <person name="Kohler A."/>
            <person name="Kuo A."/>
            <person name="Nagy L.G."/>
            <person name="Floudas D."/>
            <person name="Copeland A."/>
            <person name="Barry K.W."/>
            <person name="Cichocki N."/>
            <person name="Veneault-Fourrey C."/>
            <person name="LaButti K."/>
            <person name="Lindquist E.A."/>
            <person name="Lipzen A."/>
            <person name="Lundell T."/>
            <person name="Morin E."/>
            <person name="Murat C."/>
            <person name="Riley R."/>
            <person name="Ohm R."/>
            <person name="Sun H."/>
            <person name="Tunlid A."/>
            <person name="Henrissat B."/>
            <person name="Grigoriev I.V."/>
            <person name="Hibbett D.S."/>
            <person name="Martin F."/>
        </authorList>
    </citation>
    <scope>NUCLEOTIDE SEQUENCE [LARGE SCALE GENOMIC DNA]</scope>
    <source>
        <strain evidence="3">Zn</strain>
    </source>
</reference>
<dbReference type="PANTHER" id="PTHR37540:SF5">
    <property type="entry name" value="TRANSCRIPTION FACTOR DOMAIN-CONTAINING PROTEIN"/>
    <property type="match status" value="1"/>
</dbReference>
<reference evidence="2 3" key="1">
    <citation type="submission" date="2014-04" db="EMBL/GenBank/DDBJ databases">
        <authorList>
            <consortium name="DOE Joint Genome Institute"/>
            <person name="Kuo A."/>
            <person name="Martino E."/>
            <person name="Perotto S."/>
            <person name="Kohler A."/>
            <person name="Nagy L.G."/>
            <person name="Floudas D."/>
            <person name="Copeland A."/>
            <person name="Barry K.W."/>
            <person name="Cichocki N."/>
            <person name="Veneault-Fourrey C."/>
            <person name="LaButti K."/>
            <person name="Lindquist E.A."/>
            <person name="Lipzen A."/>
            <person name="Lundell T."/>
            <person name="Morin E."/>
            <person name="Murat C."/>
            <person name="Sun H."/>
            <person name="Tunlid A."/>
            <person name="Henrissat B."/>
            <person name="Grigoriev I.V."/>
            <person name="Hibbett D.S."/>
            <person name="Martin F."/>
            <person name="Nordberg H.P."/>
            <person name="Cantor M.N."/>
            <person name="Hua S.X."/>
        </authorList>
    </citation>
    <scope>NUCLEOTIDE SEQUENCE [LARGE SCALE GENOMIC DNA]</scope>
    <source>
        <strain evidence="2 3">Zn</strain>
    </source>
</reference>
<evidence type="ECO:0008006" key="4">
    <source>
        <dbReference type="Google" id="ProtNLM"/>
    </source>
</evidence>
<dbReference type="EMBL" id="KN832891">
    <property type="protein sequence ID" value="KIM94032.1"/>
    <property type="molecule type" value="Genomic_DNA"/>
</dbReference>
<feature type="compositionally biased region" description="Polar residues" evidence="1">
    <location>
        <begin position="59"/>
        <end position="75"/>
    </location>
</feature>
<dbReference type="Pfam" id="PF11951">
    <property type="entry name" value="Fungal_trans_2"/>
    <property type="match status" value="1"/>
</dbReference>
<dbReference type="InParanoid" id="A0A0C3CWF6"/>
<dbReference type="InterPro" id="IPR021858">
    <property type="entry name" value="Fun_TF"/>
</dbReference>
<feature type="compositionally biased region" description="Polar residues" evidence="1">
    <location>
        <begin position="1"/>
        <end position="21"/>
    </location>
</feature>
<feature type="region of interest" description="Disordered" evidence="1">
    <location>
        <begin position="1"/>
        <end position="77"/>
    </location>
</feature>
<dbReference type="Proteomes" id="UP000054321">
    <property type="component" value="Unassembled WGS sequence"/>
</dbReference>
<proteinExistence type="predicted"/>
<feature type="compositionally biased region" description="Basic and acidic residues" evidence="1">
    <location>
        <begin position="35"/>
        <end position="45"/>
    </location>
</feature>
<evidence type="ECO:0000313" key="2">
    <source>
        <dbReference type="EMBL" id="KIM94032.1"/>
    </source>
</evidence>
<dbReference type="OrthoDB" id="4158087at2759"/>
<accession>A0A0C3CWF6</accession>
<feature type="region of interest" description="Disordered" evidence="1">
    <location>
        <begin position="135"/>
        <end position="176"/>
    </location>
</feature>
<evidence type="ECO:0000313" key="3">
    <source>
        <dbReference type="Proteomes" id="UP000054321"/>
    </source>
</evidence>
<dbReference type="HOGENOM" id="CLU_420970_0_0_1"/>
<organism evidence="2 3">
    <name type="scientific">Oidiodendron maius (strain Zn)</name>
    <dbReference type="NCBI Taxonomy" id="913774"/>
    <lineage>
        <taxon>Eukaryota</taxon>
        <taxon>Fungi</taxon>
        <taxon>Dikarya</taxon>
        <taxon>Ascomycota</taxon>
        <taxon>Pezizomycotina</taxon>
        <taxon>Leotiomycetes</taxon>
        <taxon>Leotiomycetes incertae sedis</taxon>
        <taxon>Myxotrichaceae</taxon>
        <taxon>Oidiodendron</taxon>
    </lineage>
</organism>